<dbReference type="AlphaFoldDB" id="C3YGK6"/>
<dbReference type="PANTHER" id="PTHR11188">
    <property type="entry name" value="ARRESTIN DOMAIN CONTAINING PROTEIN"/>
    <property type="match status" value="1"/>
</dbReference>
<dbReference type="EMBL" id="GG666512">
    <property type="protein sequence ID" value="EEN60516.1"/>
    <property type="molecule type" value="Genomic_DNA"/>
</dbReference>
<feature type="region of interest" description="Disordered" evidence="2">
    <location>
        <begin position="354"/>
        <end position="400"/>
    </location>
</feature>
<dbReference type="InterPro" id="IPR050357">
    <property type="entry name" value="Arrestin_domain-protein"/>
</dbReference>
<dbReference type="InterPro" id="IPR014752">
    <property type="entry name" value="Arrestin-like_C"/>
</dbReference>
<dbReference type="Gene3D" id="2.60.40.640">
    <property type="match status" value="2"/>
</dbReference>
<dbReference type="eggNOG" id="KOG3780">
    <property type="taxonomic scope" value="Eukaryota"/>
</dbReference>
<dbReference type="InterPro" id="IPR011022">
    <property type="entry name" value="Arrestin_C-like"/>
</dbReference>
<dbReference type="PANTHER" id="PTHR11188:SF176">
    <property type="entry name" value="ARRESTIN DOMAIN-CONTAINING PROTEIN 1"/>
    <property type="match status" value="1"/>
</dbReference>
<organism>
    <name type="scientific">Branchiostoma floridae</name>
    <name type="common">Florida lancelet</name>
    <name type="synonym">Amphioxus</name>
    <dbReference type="NCBI Taxonomy" id="7739"/>
    <lineage>
        <taxon>Eukaryota</taxon>
        <taxon>Metazoa</taxon>
        <taxon>Chordata</taxon>
        <taxon>Cephalochordata</taxon>
        <taxon>Leptocardii</taxon>
        <taxon>Amphioxiformes</taxon>
        <taxon>Branchiostomatidae</taxon>
        <taxon>Branchiostoma</taxon>
    </lineage>
</organism>
<gene>
    <name evidence="4" type="ORF">BRAFLDRAFT_79348</name>
</gene>
<protein>
    <recommendedName>
        <fullName evidence="3">Arrestin C-terminal-like domain-containing protein</fullName>
    </recommendedName>
</protein>
<dbReference type="InterPro" id="IPR011021">
    <property type="entry name" value="Arrestin-like_N"/>
</dbReference>
<accession>C3YGK6</accession>
<dbReference type="SUPFAM" id="SSF81296">
    <property type="entry name" value="E set domains"/>
    <property type="match status" value="2"/>
</dbReference>
<feature type="domain" description="Arrestin C-terminal-like" evidence="3">
    <location>
        <begin position="207"/>
        <end position="348"/>
    </location>
</feature>
<name>C3YGK6_BRAFL</name>
<evidence type="ECO:0000313" key="4">
    <source>
        <dbReference type="EMBL" id="EEN60516.1"/>
    </source>
</evidence>
<dbReference type="Pfam" id="PF00339">
    <property type="entry name" value="Arrestin_N"/>
    <property type="match status" value="1"/>
</dbReference>
<feature type="compositionally biased region" description="Pro residues" evidence="2">
    <location>
        <begin position="360"/>
        <end position="370"/>
    </location>
</feature>
<proteinExistence type="inferred from homology"/>
<evidence type="ECO:0000259" key="3">
    <source>
        <dbReference type="SMART" id="SM01017"/>
    </source>
</evidence>
<comment type="similarity">
    <text evidence="1">Belongs to the arrestin family.</text>
</comment>
<dbReference type="InterPro" id="IPR014756">
    <property type="entry name" value="Ig_E-set"/>
</dbReference>
<sequence length="435" mass="48651">MARYRIRVLVETGFPPQHTYGRRVSVTMGKIKQFTIAFEDGKDVFEAGECVKGHVVVELAEDVKMRGLWLLFHGQSEVEWREHGSDDSSVTYKSVETYFKHEVTLFGTAREQSSQGDAAVLPMGRHVFPFQYQLPAEELPCSFEGEHGYVRYIITATIDRPWKLYRTMKTSFTVLEKEDENSREDFIRTNPPDLSRATTTPGCLCCTSGPVELQVQPDRTIYRPGDAIIISGTVTNNSMEDVTSVEARLVQIATFHGDYSTVFSGIKTKTKEAEKIVQRVQICGCKQGESLTFSADKGAVLRVPPVPPSSLRFCRIIDLEYRLDVIAKLEGMCSIDLKTQIPVKIAPCRRHPHDSTQPPCVDPPPHPSPPVYTIGPAVTTQPTSAVPSAPDLDLDLPPPSYMESVQGAKSIWDADDSDNFVPKYGYYDWSRHGQL</sequence>
<evidence type="ECO:0000256" key="1">
    <source>
        <dbReference type="ARBA" id="ARBA00005298"/>
    </source>
</evidence>
<dbReference type="Pfam" id="PF02752">
    <property type="entry name" value="Arrestin_C"/>
    <property type="match status" value="1"/>
</dbReference>
<dbReference type="SMART" id="SM01017">
    <property type="entry name" value="Arrestin_C"/>
    <property type="match status" value="1"/>
</dbReference>
<reference evidence="4" key="1">
    <citation type="journal article" date="2008" name="Nature">
        <title>The amphioxus genome and the evolution of the chordate karyotype.</title>
        <authorList>
            <consortium name="US DOE Joint Genome Institute (JGI-PGF)"/>
            <person name="Putnam N.H."/>
            <person name="Butts T."/>
            <person name="Ferrier D.E.K."/>
            <person name="Furlong R.F."/>
            <person name="Hellsten U."/>
            <person name="Kawashima T."/>
            <person name="Robinson-Rechavi M."/>
            <person name="Shoguchi E."/>
            <person name="Terry A."/>
            <person name="Yu J.-K."/>
            <person name="Benito-Gutierrez E.L."/>
            <person name="Dubchak I."/>
            <person name="Garcia-Fernandez J."/>
            <person name="Gibson-Brown J.J."/>
            <person name="Grigoriev I.V."/>
            <person name="Horton A.C."/>
            <person name="de Jong P.J."/>
            <person name="Jurka J."/>
            <person name="Kapitonov V.V."/>
            <person name="Kohara Y."/>
            <person name="Kuroki Y."/>
            <person name="Lindquist E."/>
            <person name="Lucas S."/>
            <person name="Osoegawa K."/>
            <person name="Pennacchio L.A."/>
            <person name="Salamov A.A."/>
            <person name="Satou Y."/>
            <person name="Sauka-Spengler T."/>
            <person name="Schmutz J."/>
            <person name="Shin-I T."/>
            <person name="Toyoda A."/>
            <person name="Bronner-Fraser M."/>
            <person name="Fujiyama A."/>
            <person name="Holland L.Z."/>
            <person name="Holland P.W.H."/>
            <person name="Satoh N."/>
            <person name="Rokhsar D.S."/>
        </authorList>
    </citation>
    <scope>NUCLEOTIDE SEQUENCE [LARGE SCALE GENOMIC DNA]</scope>
    <source>
        <strain evidence="4">S238N-H82</strain>
        <tissue evidence="4">Testes</tissue>
    </source>
</reference>
<dbReference type="InParanoid" id="C3YGK6"/>
<evidence type="ECO:0000256" key="2">
    <source>
        <dbReference type="SAM" id="MobiDB-lite"/>
    </source>
</evidence>